<evidence type="ECO:0000256" key="1">
    <source>
        <dbReference type="ARBA" id="ARBA00001974"/>
    </source>
</evidence>
<dbReference type="GO" id="GO:0071949">
    <property type="term" value="F:FAD binding"/>
    <property type="evidence" value="ECO:0007669"/>
    <property type="project" value="InterPro"/>
</dbReference>
<feature type="domain" description="FAD-binding PCMH-type" evidence="6">
    <location>
        <begin position="40"/>
        <end position="219"/>
    </location>
</feature>
<dbReference type="EMBL" id="BONQ01000078">
    <property type="protein sequence ID" value="GIG46940.1"/>
    <property type="molecule type" value="Genomic_DNA"/>
</dbReference>
<dbReference type="Gene3D" id="1.10.45.10">
    <property type="entry name" value="Vanillyl-alcohol Oxidase, Chain A, domain 4"/>
    <property type="match status" value="1"/>
</dbReference>
<dbReference type="Proteomes" id="UP000660611">
    <property type="component" value="Unassembled WGS sequence"/>
</dbReference>
<comment type="cofactor">
    <cofactor evidence="1">
        <name>FAD</name>
        <dbReference type="ChEBI" id="CHEBI:57692"/>
    </cofactor>
</comment>
<dbReference type="PANTHER" id="PTHR42934">
    <property type="entry name" value="GLYCOLATE OXIDASE SUBUNIT GLCD"/>
    <property type="match status" value="1"/>
</dbReference>
<dbReference type="Pfam" id="PF01565">
    <property type="entry name" value="FAD_binding_4"/>
    <property type="match status" value="1"/>
</dbReference>
<dbReference type="Gene3D" id="3.30.465.10">
    <property type="match status" value="1"/>
</dbReference>
<evidence type="ECO:0000256" key="2">
    <source>
        <dbReference type="ARBA" id="ARBA00008000"/>
    </source>
</evidence>
<dbReference type="InterPro" id="IPR016164">
    <property type="entry name" value="FAD-linked_Oxase-like_C"/>
</dbReference>
<evidence type="ECO:0000313" key="8">
    <source>
        <dbReference type="Proteomes" id="UP000660611"/>
    </source>
</evidence>
<sequence>MDLNSDLIHELRAALPHEGGVLTDPDLLRSYEHDEADLCEYGTPAVVVRPRTTGQVSAVLRAASRHRVPVIPQGARSGLAGGANAIDGAIVLSLVAMNEIIDIDAANRVAVVQPGVVNAQLRRAVAAQGLYYPPDPGSWEQSTIGGNVSTDAGGMCCVKYGVTSDHVIGLEVVLASGEVLNCGRRTAKGVAGYDLTSLFVGSEGTLGVITEITVKLRPAPASSLTLVAVFDTLPAAGAAVESIITAGMQPSMLEVIDRVTLSAIEAFRPMGLPTNAAALLIAAVDSGTRAPDDLAAIAALCRQAQAADIHVATDTTEADALLTARRLAHPAMEQFAAQLFPAGGGIMVDDVAVPRTRLVDLIEGIEGIASAHGVVVATVGHAGDGNLHPIIVIDRSDPTSLARGQKVFDAIMSLGLSLGGTSTGEHGVGLLKRDWLAREIGPTGLKAHRSIKAAFDPDNILNPGKIF</sequence>
<name>A0A919PR27_9ACTN</name>
<evidence type="ECO:0000256" key="4">
    <source>
        <dbReference type="ARBA" id="ARBA00022827"/>
    </source>
</evidence>
<dbReference type="FunFam" id="3.30.70.2740:FF:000001">
    <property type="entry name" value="D-lactate dehydrogenase mitochondrial"/>
    <property type="match status" value="1"/>
</dbReference>
<dbReference type="InterPro" id="IPR004113">
    <property type="entry name" value="FAD-bd_oxidored_4_C"/>
</dbReference>
<protein>
    <submittedName>
        <fullName evidence="7">FAD-linked oxidase</fullName>
    </submittedName>
</protein>
<dbReference type="PROSITE" id="PS51387">
    <property type="entry name" value="FAD_PCMH"/>
    <property type="match status" value="1"/>
</dbReference>
<comment type="caution">
    <text evidence="7">The sequence shown here is derived from an EMBL/GenBank/DDBJ whole genome shotgun (WGS) entry which is preliminary data.</text>
</comment>
<dbReference type="InterPro" id="IPR016166">
    <property type="entry name" value="FAD-bd_PCMH"/>
</dbReference>
<keyword evidence="3" id="KW-0285">Flavoprotein</keyword>
<evidence type="ECO:0000256" key="5">
    <source>
        <dbReference type="ARBA" id="ARBA00023002"/>
    </source>
</evidence>
<dbReference type="GO" id="GO:0016491">
    <property type="term" value="F:oxidoreductase activity"/>
    <property type="evidence" value="ECO:0007669"/>
    <property type="project" value="UniProtKB-KW"/>
</dbReference>
<dbReference type="AlphaFoldDB" id="A0A919PR27"/>
<dbReference type="InterPro" id="IPR016171">
    <property type="entry name" value="Vanillyl_alc_oxidase_C-sub2"/>
</dbReference>
<keyword evidence="5" id="KW-0560">Oxidoreductase</keyword>
<comment type="similarity">
    <text evidence="2">Belongs to the FAD-binding oxidoreductase/transferase type 4 family.</text>
</comment>
<proteinExistence type="inferred from homology"/>
<evidence type="ECO:0000313" key="7">
    <source>
        <dbReference type="EMBL" id="GIG46940.1"/>
    </source>
</evidence>
<dbReference type="InterPro" id="IPR036318">
    <property type="entry name" value="FAD-bd_PCMH-like_sf"/>
</dbReference>
<evidence type="ECO:0000259" key="6">
    <source>
        <dbReference type="PROSITE" id="PS51387"/>
    </source>
</evidence>
<gene>
    <name evidence="7" type="ORF">Dsi01nite_049810</name>
</gene>
<dbReference type="FunFam" id="1.10.45.10:FF:000001">
    <property type="entry name" value="D-lactate dehydrogenase mitochondrial"/>
    <property type="match status" value="1"/>
</dbReference>
<reference evidence="7" key="1">
    <citation type="submission" date="2021-01" db="EMBL/GenBank/DDBJ databases">
        <title>Whole genome shotgun sequence of Dactylosporangium siamense NBRC 106093.</title>
        <authorList>
            <person name="Komaki H."/>
            <person name="Tamura T."/>
        </authorList>
    </citation>
    <scope>NUCLEOTIDE SEQUENCE</scope>
    <source>
        <strain evidence="7">NBRC 106093</strain>
    </source>
</reference>
<dbReference type="SUPFAM" id="SSF56176">
    <property type="entry name" value="FAD-binding/transporter-associated domain-like"/>
    <property type="match status" value="1"/>
</dbReference>
<dbReference type="InterPro" id="IPR051914">
    <property type="entry name" value="FAD-linked_OxidoTrans_Type4"/>
</dbReference>
<organism evidence="7 8">
    <name type="scientific">Dactylosporangium siamense</name>
    <dbReference type="NCBI Taxonomy" id="685454"/>
    <lineage>
        <taxon>Bacteria</taxon>
        <taxon>Bacillati</taxon>
        <taxon>Actinomycetota</taxon>
        <taxon>Actinomycetes</taxon>
        <taxon>Micromonosporales</taxon>
        <taxon>Micromonosporaceae</taxon>
        <taxon>Dactylosporangium</taxon>
    </lineage>
</organism>
<keyword evidence="8" id="KW-1185">Reference proteome</keyword>
<dbReference type="SUPFAM" id="SSF55103">
    <property type="entry name" value="FAD-linked oxidases, C-terminal domain"/>
    <property type="match status" value="1"/>
</dbReference>
<dbReference type="Gene3D" id="3.30.70.2740">
    <property type="match status" value="1"/>
</dbReference>
<dbReference type="Pfam" id="PF02913">
    <property type="entry name" value="FAD-oxidase_C"/>
    <property type="match status" value="1"/>
</dbReference>
<dbReference type="PANTHER" id="PTHR42934:SF2">
    <property type="entry name" value="GLYCOLATE OXIDASE SUBUNIT GLCD"/>
    <property type="match status" value="1"/>
</dbReference>
<keyword evidence="4" id="KW-0274">FAD</keyword>
<dbReference type="InterPro" id="IPR006094">
    <property type="entry name" value="Oxid_FAD_bind_N"/>
</dbReference>
<dbReference type="InterPro" id="IPR016169">
    <property type="entry name" value="FAD-bd_PCMH_sub2"/>
</dbReference>
<evidence type="ECO:0000256" key="3">
    <source>
        <dbReference type="ARBA" id="ARBA00022630"/>
    </source>
</evidence>
<dbReference type="RefSeq" id="WP_203848695.1">
    <property type="nucleotide sequence ID" value="NZ_BAAAVW010000016.1"/>
</dbReference>
<accession>A0A919PR27</accession>